<dbReference type="Proteomes" id="UP000050741">
    <property type="component" value="Unassembled WGS sequence"/>
</dbReference>
<proteinExistence type="predicted"/>
<organism evidence="1 2">
    <name type="scientific">Globodera pallida</name>
    <name type="common">Potato cyst nematode worm</name>
    <name type="synonym">Heterodera pallida</name>
    <dbReference type="NCBI Taxonomy" id="36090"/>
    <lineage>
        <taxon>Eukaryota</taxon>
        <taxon>Metazoa</taxon>
        <taxon>Ecdysozoa</taxon>
        <taxon>Nematoda</taxon>
        <taxon>Chromadorea</taxon>
        <taxon>Rhabditida</taxon>
        <taxon>Tylenchina</taxon>
        <taxon>Tylenchomorpha</taxon>
        <taxon>Tylenchoidea</taxon>
        <taxon>Heteroderidae</taxon>
        <taxon>Heteroderinae</taxon>
        <taxon>Globodera</taxon>
    </lineage>
</organism>
<name>A0A183BPI7_GLOPA</name>
<sequence>MSNNPNKMEKQSKEMFSRPFRPILFEVFKFCGPFVLGLKVALLSDRFDLLVDAHFKSKKWSLGELQIRRAKKGKGAEIVKFVGNKGKRRLRIPQEPLPDNVIGFERLTRNYIDRSVIEFLQSIRRLFASKGANLSISTASDQNGSLEIICKKIWPLFKDNIFGISLSPPELDRLRQFSPTVLRDCAKLRSILSFDYFLPEFPADDSAGASSAQALAKWLHTPRGDGLPKVLGCDFCSESMEEVSTEVEGLKMEFVNSTDPVNFIIGFWSCCSDEIEPFELKNNLTGEQLAMRYFKQDFEGDEWLLVRCPIERDEAKWAEWEKEVVWQWNRICINIKYSDIGDGMFDAHEGPSEPKKRKN</sequence>
<accession>A0A183BPI7</accession>
<dbReference type="AlphaFoldDB" id="A0A183BPI7"/>
<evidence type="ECO:0000313" key="2">
    <source>
        <dbReference type="WBParaSite" id="GPLIN_000252300"/>
    </source>
</evidence>
<dbReference type="WBParaSite" id="GPLIN_000252300">
    <property type="protein sequence ID" value="GPLIN_000252300"/>
    <property type="gene ID" value="GPLIN_000252300"/>
</dbReference>
<evidence type="ECO:0000313" key="1">
    <source>
        <dbReference type="Proteomes" id="UP000050741"/>
    </source>
</evidence>
<keyword evidence="1" id="KW-1185">Reference proteome</keyword>
<reference evidence="1" key="1">
    <citation type="submission" date="2014-05" db="EMBL/GenBank/DDBJ databases">
        <title>The genome and life-stage specific transcriptomes of Globodera pallida elucidate key aspects of plant parasitism by a cyst nematode.</title>
        <authorList>
            <person name="Cotton J.A."/>
            <person name="Lilley C.J."/>
            <person name="Jones L.M."/>
            <person name="Kikuchi T."/>
            <person name="Reid A.J."/>
            <person name="Thorpe P."/>
            <person name="Tsai I.J."/>
            <person name="Beasley H."/>
            <person name="Blok V."/>
            <person name="Cock P.J.A."/>
            <person name="Van den Akker S.E."/>
            <person name="Holroyd N."/>
            <person name="Hunt M."/>
            <person name="Mantelin S."/>
            <person name="Naghra H."/>
            <person name="Pain A."/>
            <person name="Palomares-Rius J.E."/>
            <person name="Zarowiecki M."/>
            <person name="Berriman M."/>
            <person name="Jones J.T."/>
            <person name="Urwin P.E."/>
        </authorList>
    </citation>
    <scope>NUCLEOTIDE SEQUENCE [LARGE SCALE GENOMIC DNA]</scope>
    <source>
        <strain evidence="1">Lindley</strain>
    </source>
</reference>
<reference evidence="2" key="2">
    <citation type="submission" date="2016-06" db="UniProtKB">
        <authorList>
            <consortium name="WormBaseParasite"/>
        </authorList>
    </citation>
    <scope>IDENTIFICATION</scope>
</reference>
<protein>
    <submittedName>
        <fullName evidence="2">F-box domain-containing protein</fullName>
    </submittedName>
</protein>